<evidence type="ECO:0000256" key="4">
    <source>
        <dbReference type="ARBA" id="ARBA00022842"/>
    </source>
</evidence>
<comment type="similarity">
    <text evidence="2 6">Belongs to the terpene synthase family.</text>
</comment>
<dbReference type="SFLD" id="SFLDS00005">
    <property type="entry name" value="Isoprenoid_Synthase_Type_I"/>
    <property type="match status" value="1"/>
</dbReference>
<evidence type="ECO:0000313" key="7">
    <source>
        <dbReference type="EMBL" id="KZS88662.1"/>
    </source>
</evidence>
<dbReference type="PANTHER" id="PTHR35201:SF4">
    <property type="entry name" value="BETA-PINACENE SYNTHASE-RELATED"/>
    <property type="match status" value="1"/>
</dbReference>
<proteinExistence type="inferred from homology"/>
<organism evidence="7 8">
    <name type="scientific">Sistotremastrum niveocremeum HHB9708</name>
    <dbReference type="NCBI Taxonomy" id="1314777"/>
    <lineage>
        <taxon>Eukaryota</taxon>
        <taxon>Fungi</taxon>
        <taxon>Dikarya</taxon>
        <taxon>Basidiomycota</taxon>
        <taxon>Agaricomycotina</taxon>
        <taxon>Agaricomycetes</taxon>
        <taxon>Sistotremastrales</taxon>
        <taxon>Sistotremastraceae</taxon>
        <taxon>Sertulicium</taxon>
        <taxon>Sertulicium niveocremeum</taxon>
    </lineage>
</organism>
<gene>
    <name evidence="7" type="ORF">SISNIDRAFT_475911</name>
</gene>
<dbReference type="Pfam" id="PF19086">
    <property type="entry name" value="Terpene_syn_C_2"/>
    <property type="match status" value="1"/>
</dbReference>
<dbReference type="InterPro" id="IPR008949">
    <property type="entry name" value="Isoprenoid_synthase_dom_sf"/>
</dbReference>
<dbReference type="EMBL" id="KV419434">
    <property type="protein sequence ID" value="KZS88662.1"/>
    <property type="molecule type" value="Genomic_DNA"/>
</dbReference>
<keyword evidence="4 6" id="KW-0460">Magnesium</keyword>
<dbReference type="OrthoDB" id="2861623at2759"/>
<accession>A0A164PEZ0</accession>
<comment type="cofactor">
    <cofactor evidence="1 6">
        <name>Mg(2+)</name>
        <dbReference type="ChEBI" id="CHEBI:18420"/>
    </cofactor>
</comment>
<sequence length="340" mass="38917">MSTPVLCSPGFFKLPDLFDGWPLSRTINALYKEVDSESQAWFLSLEPFDQKLIAALIKCKFGLIAGLSYPNASREHLRTEYDMMYALWMFDDISDNQSASDAQKGADLIMDILRNPYDPRPEGESALGFGNYSFWSRALPSASRSAAHRFVEEMQIWVDSVVQQATDRDHQITRTFDDFLLLRRQTGGVLPCFAMIGLGMDMPDSVVNHPAIVALTTHAVDMIILSNDIYSYNVEQARGDSHNLVIVAMIERQLNLQGAMDYLGERYHQLRDAFFNQMNDIPSWSPQIDADIKEYTMEMGRWVTGNMYWSFESERYFGPHGLEVKEHRNVILLPRQTLEN</sequence>
<dbReference type="SUPFAM" id="SSF48576">
    <property type="entry name" value="Terpenoid synthases"/>
    <property type="match status" value="1"/>
</dbReference>
<evidence type="ECO:0000256" key="2">
    <source>
        <dbReference type="ARBA" id="ARBA00006333"/>
    </source>
</evidence>
<evidence type="ECO:0000256" key="5">
    <source>
        <dbReference type="ARBA" id="ARBA00023239"/>
    </source>
</evidence>
<dbReference type="GO" id="GO:0008299">
    <property type="term" value="P:isoprenoid biosynthetic process"/>
    <property type="evidence" value="ECO:0007669"/>
    <property type="project" value="UniProtKB-ARBA"/>
</dbReference>
<dbReference type="Gene3D" id="1.10.600.10">
    <property type="entry name" value="Farnesyl Diphosphate Synthase"/>
    <property type="match status" value="1"/>
</dbReference>
<dbReference type="SFLD" id="SFLDG01020">
    <property type="entry name" value="Terpene_Cyclase_Like_2"/>
    <property type="match status" value="1"/>
</dbReference>
<dbReference type="GO" id="GO:0046872">
    <property type="term" value="F:metal ion binding"/>
    <property type="evidence" value="ECO:0007669"/>
    <property type="project" value="UniProtKB-KW"/>
</dbReference>
<keyword evidence="3 6" id="KW-0479">Metal-binding</keyword>
<name>A0A164PEZ0_9AGAM</name>
<dbReference type="GO" id="GO:0010333">
    <property type="term" value="F:terpene synthase activity"/>
    <property type="evidence" value="ECO:0007669"/>
    <property type="project" value="InterPro"/>
</dbReference>
<keyword evidence="8" id="KW-1185">Reference proteome</keyword>
<protein>
    <recommendedName>
        <fullName evidence="6">Terpene synthase</fullName>
        <ecNumber evidence="6">4.2.3.-</ecNumber>
    </recommendedName>
</protein>
<reference evidence="7 8" key="1">
    <citation type="journal article" date="2016" name="Mol. Biol. Evol.">
        <title>Comparative Genomics of Early-Diverging Mushroom-Forming Fungi Provides Insights into the Origins of Lignocellulose Decay Capabilities.</title>
        <authorList>
            <person name="Nagy L.G."/>
            <person name="Riley R."/>
            <person name="Tritt A."/>
            <person name="Adam C."/>
            <person name="Daum C."/>
            <person name="Floudas D."/>
            <person name="Sun H."/>
            <person name="Yadav J.S."/>
            <person name="Pangilinan J."/>
            <person name="Larsson K.H."/>
            <person name="Matsuura K."/>
            <person name="Barry K."/>
            <person name="Labutti K."/>
            <person name="Kuo R."/>
            <person name="Ohm R.A."/>
            <person name="Bhattacharya S.S."/>
            <person name="Shirouzu T."/>
            <person name="Yoshinaga Y."/>
            <person name="Martin F.M."/>
            <person name="Grigoriev I.V."/>
            <person name="Hibbett D.S."/>
        </authorList>
    </citation>
    <scope>NUCLEOTIDE SEQUENCE [LARGE SCALE GENOMIC DNA]</scope>
    <source>
        <strain evidence="7 8">HHB9708</strain>
    </source>
</reference>
<keyword evidence="5 6" id="KW-0456">Lyase</keyword>
<dbReference type="EC" id="4.2.3.-" evidence="6"/>
<evidence type="ECO:0000256" key="1">
    <source>
        <dbReference type="ARBA" id="ARBA00001946"/>
    </source>
</evidence>
<evidence type="ECO:0000256" key="6">
    <source>
        <dbReference type="RuleBase" id="RU366034"/>
    </source>
</evidence>
<dbReference type="Proteomes" id="UP000076722">
    <property type="component" value="Unassembled WGS sequence"/>
</dbReference>
<evidence type="ECO:0000256" key="3">
    <source>
        <dbReference type="ARBA" id="ARBA00022723"/>
    </source>
</evidence>
<dbReference type="AlphaFoldDB" id="A0A164PEZ0"/>
<evidence type="ECO:0000313" key="8">
    <source>
        <dbReference type="Proteomes" id="UP000076722"/>
    </source>
</evidence>
<dbReference type="InterPro" id="IPR034686">
    <property type="entry name" value="Terpene_cyclase-like_2"/>
</dbReference>
<dbReference type="PANTHER" id="PTHR35201">
    <property type="entry name" value="TERPENE SYNTHASE"/>
    <property type="match status" value="1"/>
</dbReference>